<protein>
    <submittedName>
        <fullName evidence="2">DUF4097 family beta strand repeat protein</fullName>
    </submittedName>
</protein>
<dbReference type="AlphaFoldDB" id="A0A6M6JJA7"/>
<dbReference type="EMBL" id="CP053564">
    <property type="protein sequence ID" value="QJY47100.1"/>
    <property type="molecule type" value="Genomic_DNA"/>
</dbReference>
<evidence type="ECO:0000313" key="2">
    <source>
        <dbReference type="EMBL" id="QJY47100.1"/>
    </source>
</evidence>
<accession>A0A6M6JJA7</accession>
<dbReference type="RefSeq" id="WP_172159316.1">
    <property type="nucleotide sequence ID" value="NZ_CP053564.1"/>
</dbReference>
<dbReference type="KEGG" id="pbro:HOP40_15840"/>
<name>A0A6M6JJA7_9PSEU</name>
<organism evidence="2 3">
    <name type="scientific">Pseudonocardia broussonetiae</name>
    <dbReference type="NCBI Taxonomy" id="2736640"/>
    <lineage>
        <taxon>Bacteria</taxon>
        <taxon>Bacillati</taxon>
        <taxon>Actinomycetota</taxon>
        <taxon>Actinomycetes</taxon>
        <taxon>Pseudonocardiales</taxon>
        <taxon>Pseudonocardiaceae</taxon>
        <taxon>Pseudonocardia</taxon>
    </lineage>
</organism>
<proteinExistence type="predicted"/>
<dbReference type="Pfam" id="PF13349">
    <property type="entry name" value="DUF4097"/>
    <property type="match status" value="1"/>
</dbReference>
<evidence type="ECO:0000259" key="1">
    <source>
        <dbReference type="Pfam" id="PF13349"/>
    </source>
</evidence>
<dbReference type="Proteomes" id="UP000505377">
    <property type="component" value="Chromosome"/>
</dbReference>
<sequence length="282" mass="28917">MPVFDTPRPITVALDVPSAEVRVAAGERAETVVDVRASDPSDPVAAESAAGARITLDDGVLTVSVPAQRRRGLRDLFRTGSVEVTIDLPAGSGLRGTVGGGLSATGRLGDCRLRTTDGEIELEEAGALHLTASSGGIDVDRATGTTEITGRDGDIRVGSVEGAATIRNTDGEITVGQVTGALRLVGVDGEIDVERALGDVDARTAHGGVRIGEVVRGTVSLTTAYGELDIGIRRGTAAWLDLDSAEGEVHNGLDATDGPATGEDTVEVRARTSGGDIHVHRS</sequence>
<gene>
    <name evidence="2" type="ORF">HOP40_15840</name>
</gene>
<feature type="domain" description="DUF4097" evidence="1">
    <location>
        <begin position="13"/>
        <end position="279"/>
    </location>
</feature>
<evidence type="ECO:0000313" key="3">
    <source>
        <dbReference type="Proteomes" id="UP000505377"/>
    </source>
</evidence>
<dbReference type="InterPro" id="IPR025164">
    <property type="entry name" value="Toastrack_DUF4097"/>
</dbReference>
<keyword evidence="3" id="KW-1185">Reference proteome</keyword>
<reference evidence="2 3" key="1">
    <citation type="submission" date="2020-05" db="EMBL/GenBank/DDBJ databases">
        <authorList>
            <person name="Mo P."/>
        </authorList>
    </citation>
    <scope>NUCLEOTIDE SEQUENCE [LARGE SCALE GENOMIC DNA]</scope>
    <source>
        <strain evidence="2 3">Gen01</strain>
    </source>
</reference>